<evidence type="ECO:0000256" key="6">
    <source>
        <dbReference type="RuleBase" id="RU364111"/>
    </source>
</evidence>
<evidence type="ECO:0000256" key="2">
    <source>
        <dbReference type="ARBA" id="ARBA00022518"/>
    </source>
</evidence>
<accession>A0A5B8MCV5</accession>
<evidence type="ECO:0000256" key="5">
    <source>
        <dbReference type="ARBA" id="ARBA00023323"/>
    </source>
</evidence>
<dbReference type="KEGG" id="vg:65102516"/>
<evidence type="ECO:0000256" key="4">
    <source>
        <dbReference type="ARBA" id="ARBA00023189"/>
    </source>
</evidence>
<protein>
    <recommendedName>
        <fullName evidence="6">E1B protein, small T-antigen</fullName>
    </recommendedName>
</protein>
<proteinExistence type="inferred from homology"/>
<dbReference type="RefSeq" id="YP_010087253.1">
    <property type="nucleotide sequence ID" value="NC_055526.1"/>
</dbReference>
<evidence type="ECO:0000256" key="1">
    <source>
        <dbReference type="ARBA" id="ARBA00010275"/>
    </source>
</evidence>
<name>A0A5B8MCV5_9ADEN</name>
<dbReference type="GO" id="GO:0033668">
    <property type="term" value="P:symbiont-mediated suppression of host apoptosis"/>
    <property type="evidence" value="ECO:0007669"/>
    <property type="project" value="UniProtKB-KW"/>
</dbReference>
<keyword evidence="2 6" id="KW-0244">Early protein</keyword>
<dbReference type="EMBL" id="MK518392">
    <property type="protein sequence ID" value="QDZ17455.1"/>
    <property type="molecule type" value="Genomic_DNA"/>
</dbReference>
<dbReference type="Pfam" id="PF01691">
    <property type="entry name" value="Adeno_E1B_19K"/>
    <property type="match status" value="1"/>
</dbReference>
<comment type="similarity">
    <text evidence="1 6">Belongs to the adenoviridae E1B 19 kDa protein family.</text>
</comment>
<sequence length="147" mass="16656">MDFLLVLLDLRLLRSVVAGASARTGEWKRRLWLGRLTQLVHRTCEEQRESFLRSLPGNDAFLRLLRDGRFEVYDTYVVPELRLQTPGQIVACLALLVFLLNDLDAHAAPLHGFDPGFLVDRLCVPVWQRAKAFRAVEQSSKSASPPS</sequence>
<evidence type="ECO:0000313" key="8">
    <source>
        <dbReference type="Proteomes" id="UP000501954"/>
    </source>
</evidence>
<keyword evidence="8" id="KW-1185">Reference proteome</keyword>
<keyword evidence="3 6" id="KW-0945">Host-virus interaction</keyword>
<dbReference type="InterPro" id="IPR002924">
    <property type="entry name" value="Adenovir_t-Ag_E1B_19kDa"/>
</dbReference>
<reference evidence="7 8" key="1">
    <citation type="journal article" date="2019" name="Arch. Virol.">
        <title>Isolation and complete genome sequence analysis of a novel ovine adenovirus type representing a possible new mastadenovirus species.</title>
        <authorList>
            <person name="Vidovszky M.Z."/>
            <person name="Szeredi L."/>
            <person name="Doszpoly A."/>
            <person name="Harrach B."/>
            <person name="Hornyak A."/>
        </authorList>
    </citation>
    <scope>NUCLEOTIDE SEQUENCE [LARGE SCALE GENOMIC DNA]</scope>
    <source>
        <strain evidence="7 8">7508</strain>
    </source>
</reference>
<dbReference type="GeneID" id="65102516"/>
<organism evidence="7 8">
    <name type="scientific">Ovine adenovirus 8</name>
    <dbReference type="NCBI Taxonomy" id="2601527"/>
    <lineage>
        <taxon>Viruses</taxon>
        <taxon>Varidnaviria</taxon>
        <taxon>Bamfordvirae</taxon>
        <taxon>Preplasmiviricota</taxon>
        <taxon>Polisuviricotina</taxon>
        <taxon>Pharingeaviricetes</taxon>
        <taxon>Rowavirales</taxon>
        <taxon>Adenoviridae</taxon>
        <taxon>Mastadenovirus</taxon>
        <taxon>Mastadenovirus ovisoctavum</taxon>
    </lineage>
</organism>
<keyword evidence="5 6" id="KW-1119">Modulation of host cell apoptosis by virus</keyword>
<dbReference type="Proteomes" id="UP000501954">
    <property type="component" value="Segment"/>
</dbReference>
<evidence type="ECO:0000313" key="7">
    <source>
        <dbReference type="EMBL" id="QDZ17455.1"/>
    </source>
</evidence>
<keyword evidence="4 6" id="KW-1081">Inhibition of host apoptosis by viral BCL2-like protein</keyword>
<evidence type="ECO:0000256" key="3">
    <source>
        <dbReference type="ARBA" id="ARBA00022581"/>
    </source>
</evidence>